<comment type="caution">
    <text evidence="1">The sequence shown here is derived from an EMBL/GenBank/DDBJ whole genome shotgun (WGS) entry which is preliminary data.</text>
</comment>
<dbReference type="Gene3D" id="3.30.70.100">
    <property type="match status" value="1"/>
</dbReference>
<dbReference type="EMBL" id="BNAR01000001">
    <property type="protein sequence ID" value="GHH27750.1"/>
    <property type="molecule type" value="Genomic_DNA"/>
</dbReference>
<organism evidence="1 2">
    <name type="scientific">Lentzea cavernae</name>
    <dbReference type="NCBI Taxonomy" id="2020703"/>
    <lineage>
        <taxon>Bacteria</taxon>
        <taxon>Bacillati</taxon>
        <taxon>Actinomycetota</taxon>
        <taxon>Actinomycetes</taxon>
        <taxon>Pseudonocardiales</taxon>
        <taxon>Pseudonocardiaceae</taxon>
        <taxon>Lentzea</taxon>
    </lineage>
</organism>
<accession>A0ABQ3LWK5</accession>
<dbReference type="RefSeq" id="WP_191295424.1">
    <property type="nucleotide sequence ID" value="NZ_BNAR01000001.1"/>
</dbReference>
<dbReference type="InterPro" id="IPR011008">
    <property type="entry name" value="Dimeric_a/b-barrel"/>
</dbReference>
<evidence type="ECO:0000313" key="2">
    <source>
        <dbReference type="Proteomes" id="UP000605568"/>
    </source>
</evidence>
<evidence type="ECO:0000313" key="1">
    <source>
        <dbReference type="EMBL" id="GHH27750.1"/>
    </source>
</evidence>
<keyword evidence="2" id="KW-1185">Reference proteome</keyword>
<reference evidence="2" key="1">
    <citation type="journal article" date="2019" name="Int. J. Syst. Evol. Microbiol.">
        <title>The Global Catalogue of Microorganisms (GCM) 10K type strain sequencing project: providing services to taxonomists for standard genome sequencing and annotation.</title>
        <authorList>
            <consortium name="The Broad Institute Genomics Platform"/>
            <consortium name="The Broad Institute Genome Sequencing Center for Infectious Disease"/>
            <person name="Wu L."/>
            <person name="Ma J."/>
        </authorList>
    </citation>
    <scope>NUCLEOTIDE SEQUENCE [LARGE SCALE GENOMIC DNA]</scope>
    <source>
        <strain evidence="2">CGMCC 4.7367</strain>
    </source>
</reference>
<sequence length="102" mass="11532">MFYEIRTEHARAGLGAELALYMDEIVIPLHQERGMTVVGSFAGAEDTFVWIRRFEDEADRERVLDAVHGHPRIGTVADTVSAMLNRSEFTVRLEPTSRSGLR</sequence>
<name>A0ABQ3LWK5_9PSEU</name>
<gene>
    <name evidence="1" type="ORF">GCM10017774_00820</name>
</gene>
<proteinExistence type="predicted"/>
<dbReference type="Proteomes" id="UP000605568">
    <property type="component" value="Unassembled WGS sequence"/>
</dbReference>
<protein>
    <submittedName>
        <fullName evidence="1">NIPSNAP family protein</fullName>
    </submittedName>
</protein>
<dbReference type="SUPFAM" id="SSF54909">
    <property type="entry name" value="Dimeric alpha+beta barrel"/>
    <property type="match status" value="1"/>
</dbReference>